<keyword evidence="11" id="KW-1185">Reference proteome</keyword>
<dbReference type="SMART" id="SM00358">
    <property type="entry name" value="DSRM"/>
    <property type="match status" value="1"/>
</dbReference>
<accession>A0A2T3BC57</accession>
<dbReference type="InterPro" id="IPR014720">
    <property type="entry name" value="dsRBD_dom"/>
</dbReference>
<feature type="compositionally biased region" description="Polar residues" evidence="8">
    <location>
        <begin position="12"/>
        <end position="25"/>
    </location>
</feature>
<dbReference type="SMART" id="SM00535">
    <property type="entry name" value="RIBOc"/>
    <property type="match status" value="1"/>
</dbReference>
<dbReference type="SUPFAM" id="SSF54768">
    <property type="entry name" value="dsRNA-binding domain-like"/>
    <property type="match status" value="1"/>
</dbReference>
<dbReference type="PROSITE" id="PS50142">
    <property type="entry name" value="RNASE_3_2"/>
    <property type="match status" value="1"/>
</dbReference>
<gene>
    <name evidence="10" type="ORF">M430DRAFT_115955</name>
</gene>
<evidence type="ECO:0000256" key="4">
    <source>
        <dbReference type="ARBA" id="ARBA00023128"/>
    </source>
</evidence>
<organism evidence="10 11">
    <name type="scientific">Amorphotheca resinae ATCC 22711</name>
    <dbReference type="NCBI Taxonomy" id="857342"/>
    <lineage>
        <taxon>Eukaryota</taxon>
        <taxon>Fungi</taxon>
        <taxon>Dikarya</taxon>
        <taxon>Ascomycota</taxon>
        <taxon>Pezizomycotina</taxon>
        <taxon>Leotiomycetes</taxon>
        <taxon>Helotiales</taxon>
        <taxon>Amorphothecaceae</taxon>
        <taxon>Amorphotheca</taxon>
    </lineage>
</organism>
<dbReference type="GO" id="GO:0004525">
    <property type="term" value="F:ribonuclease III activity"/>
    <property type="evidence" value="ECO:0007669"/>
    <property type="project" value="InterPro"/>
</dbReference>
<sequence>MKRLRLERWSGQLLSPRTGPSSCLRHQQEQRIAGRRLQSTSAGLDLTYEDGEELLSEQEAPKTPRKREDYPSPPPSAAHQSAKLAALHARLSLPKKLPLQTMARTLVDPSADSNTRFNNAALAQVGGSIISYHVAEFLLATYPRLPMTVLFAAAYAYNGPKTLQLIAKEWGVETAAAPGGEVDPGLLQFSKIKPGQGLSLGFGGGSTRPDKKSWMRRGISSRNVYDDEFGDVIPKEDTSELPQATETAYSNFVKAVVGSIYLHAGRQAAKTFVQQHILSRHLQLSTLFKFSEPVRELARLCQREGFEYPVARILSETGRHSRSPVFVVGIFSGTEKLGEGAAPNLTEARVRACVAALKAWYLYSPGKSVRVPSDMEEANAKPWEPLHVDIGEIIH</sequence>
<dbReference type="GO" id="GO:0003725">
    <property type="term" value="F:double-stranded RNA binding"/>
    <property type="evidence" value="ECO:0007669"/>
    <property type="project" value="InterPro"/>
</dbReference>
<dbReference type="InterPro" id="IPR044444">
    <property type="entry name" value="Ribosomal_mL44_DSRM_metazoa"/>
</dbReference>
<evidence type="ECO:0000256" key="6">
    <source>
        <dbReference type="ARBA" id="ARBA00024034"/>
    </source>
</evidence>
<evidence type="ECO:0000256" key="2">
    <source>
        <dbReference type="ARBA" id="ARBA00022884"/>
    </source>
</evidence>
<evidence type="ECO:0000256" key="1">
    <source>
        <dbReference type="ARBA" id="ARBA00004173"/>
    </source>
</evidence>
<evidence type="ECO:0000256" key="3">
    <source>
        <dbReference type="ARBA" id="ARBA00022980"/>
    </source>
</evidence>
<dbReference type="InterPro" id="IPR000999">
    <property type="entry name" value="RNase_III_dom"/>
</dbReference>
<protein>
    <recommendedName>
        <fullName evidence="7">Large ribosomal subunit protein mL44</fullName>
    </recommendedName>
</protein>
<dbReference type="Gene3D" id="3.30.160.20">
    <property type="match status" value="1"/>
</dbReference>
<evidence type="ECO:0000256" key="5">
    <source>
        <dbReference type="ARBA" id="ARBA00023274"/>
    </source>
</evidence>
<evidence type="ECO:0000313" key="11">
    <source>
        <dbReference type="Proteomes" id="UP000241818"/>
    </source>
</evidence>
<dbReference type="RefSeq" id="XP_024724448.1">
    <property type="nucleotide sequence ID" value="XM_024861612.1"/>
</dbReference>
<dbReference type="PANTHER" id="PTHR11207:SF32">
    <property type="entry name" value="LARGE RIBOSOMAL SUBUNIT PROTEIN ML44"/>
    <property type="match status" value="1"/>
</dbReference>
<dbReference type="Gene3D" id="1.10.1520.10">
    <property type="entry name" value="Ribonuclease III domain"/>
    <property type="match status" value="1"/>
</dbReference>
<evidence type="ECO:0000256" key="7">
    <source>
        <dbReference type="ARBA" id="ARBA00035187"/>
    </source>
</evidence>
<dbReference type="EMBL" id="KZ679007">
    <property type="protein sequence ID" value="PSS25849.1"/>
    <property type="molecule type" value="Genomic_DNA"/>
</dbReference>
<feature type="region of interest" description="Disordered" evidence="8">
    <location>
        <begin position="1"/>
        <end position="78"/>
    </location>
</feature>
<dbReference type="GO" id="GO:0006396">
    <property type="term" value="P:RNA processing"/>
    <property type="evidence" value="ECO:0007669"/>
    <property type="project" value="InterPro"/>
</dbReference>
<dbReference type="GO" id="GO:0005739">
    <property type="term" value="C:mitochondrion"/>
    <property type="evidence" value="ECO:0007669"/>
    <property type="project" value="TreeGrafter"/>
</dbReference>
<dbReference type="STRING" id="857342.A0A2T3BC57"/>
<evidence type="ECO:0000313" key="10">
    <source>
        <dbReference type="EMBL" id="PSS25849.1"/>
    </source>
</evidence>
<dbReference type="InParanoid" id="A0A2T3BC57"/>
<dbReference type="InterPro" id="IPR044443">
    <property type="entry name" value="Ribosomal_mL44_DSRM_fung"/>
</dbReference>
<dbReference type="SUPFAM" id="SSF69065">
    <property type="entry name" value="RNase III domain-like"/>
    <property type="match status" value="1"/>
</dbReference>
<feature type="domain" description="RNase III" evidence="9">
    <location>
        <begin position="84"/>
        <end position="265"/>
    </location>
</feature>
<dbReference type="FunCoup" id="A0A2T3BC57">
    <property type="interactions" value="391"/>
</dbReference>
<keyword evidence="3" id="KW-0689">Ribosomal protein</keyword>
<feature type="compositionally biased region" description="Basic and acidic residues" evidence="8">
    <location>
        <begin position="59"/>
        <end position="70"/>
    </location>
</feature>
<dbReference type="PANTHER" id="PTHR11207">
    <property type="entry name" value="RIBONUCLEASE III"/>
    <property type="match status" value="1"/>
</dbReference>
<dbReference type="GO" id="GO:0003735">
    <property type="term" value="F:structural constituent of ribosome"/>
    <property type="evidence" value="ECO:0007669"/>
    <property type="project" value="TreeGrafter"/>
</dbReference>
<proteinExistence type="inferred from homology"/>
<evidence type="ECO:0000259" key="9">
    <source>
        <dbReference type="PROSITE" id="PS50142"/>
    </source>
</evidence>
<keyword evidence="2" id="KW-0694">RNA-binding</keyword>
<comment type="subcellular location">
    <subcellularLocation>
        <location evidence="1">Mitochondrion</location>
    </subcellularLocation>
</comment>
<dbReference type="Proteomes" id="UP000241818">
    <property type="component" value="Unassembled WGS sequence"/>
</dbReference>
<dbReference type="AlphaFoldDB" id="A0A2T3BC57"/>
<name>A0A2T3BC57_AMORE</name>
<comment type="similarity">
    <text evidence="6">Belongs to the ribonuclease III family. Mitochondrion-specific ribosomal protein mL44 subfamily.</text>
</comment>
<dbReference type="GeneID" id="36569693"/>
<feature type="compositionally biased region" description="Acidic residues" evidence="8">
    <location>
        <begin position="47"/>
        <end position="56"/>
    </location>
</feature>
<dbReference type="OrthoDB" id="67027at2759"/>
<dbReference type="CDD" id="cd19873">
    <property type="entry name" value="DSRM_MRPL3_like"/>
    <property type="match status" value="1"/>
</dbReference>
<keyword evidence="4" id="KW-0496">Mitochondrion</keyword>
<evidence type="ECO:0000256" key="8">
    <source>
        <dbReference type="SAM" id="MobiDB-lite"/>
    </source>
</evidence>
<reference evidence="10 11" key="1">
    <citation type="journal article" date="2018" name="New Phytol.">
        <title>Comparative genomics and transcriptomics depict ericoid mycorrhizal fungi as versatile saprotrophs and plant mutualists.</title>
        <authorList>
            <person name="Martino E."/>
            <person name="Morin E."/>
            <person name="Grelet G.A."/>
            <person name="Kuo A."/>
            <person name="Kohler A."/>
            <person name="Daghino S."/>
            <person name="Barry K.W."/>
            <person name="Cichocki N."/>
            <person name="Clum A."/>
            <person name="Dockter R.B."/>
            <person name="Hainaut M."/>
            <person name="Kuo R.C."/>
            <person name="LaButti K."/>
            <person name="Lindahl B.D."/>
            <person name="Lindquist E.A."/>
            <person name="Lipzen A."/>
            <person name="Khouja H.R."/>
            <person name="Magnuson J."/>
            <person name="Murat C."/>
            <person name="Ohm R.A."/>
            <person name="Singer S.W."/>
            <person name="Spatafora J.W."/>
            <person name="Wang M."/>
            <person name="Veneault-Fourrey C."/>
            <person name="Henrissat B."/>
            <person name="Grigoriev I.V."/>
            <person name="Martin F.M."/>
            <person name="Perotto S."/>
        </authorList>
    </citation>
    <scope>NUCLEOTIDE SEQUENCE [LARGE SCALE GENOMIC DNA]</scope>
    <source>
        <strain evidence="10 11">ATCC 22711</strain>
    </source>
</reference>
<keyword evidence="5" id="KW-0687">Ribonucleoprotein</keyword>
<dbReference type="Pfam" id="PF22892">
    <property type="entry name" value="DSRM_MRPL44"/>
    <property type="match status" value="1"/>
</dbReference>
<dbReference type="InterPro" id="IPR036389">
    <property type="entry name" value="RNase_III_sf"/>
</dbReference>